<feature type="transmembrane region" description="Helical" evidence="2">
    <location>
        <begin position="381"/>
        <end position="402"/>
    </location>
</feature>
<dbReference type="Pfam" id="PF07690">
    <property type="entry name" value="MFS_1"/>
    <property type="match status" value="1"/>
</dbReference>
<feature type="transmembrane region" description="Helical" evidence="2">
    <location>
        <begin position="348"/>
        <end position="369"/>
    </location>
</feature>
<feature type="transmembrane region" description="Helical" evidence="2">
    <location>
        <begin position="315"/>
        <end position="336"/>
    </location>
</feature>
<reference evidence="4 5" key="1">
    <citation type="submission" date="2024-08" db="EMBL/GenBank/DDBJ databases">
        <title>Gnathostoma spinigerum genome.</title>
        <authorList>
            <person name="Gonzalez-Bertolin B."/>
            <person name="Monzon S."/>
            <person name="Zaballos A."/>
            <person name="Jimenez P."/>
            <person name="Dekumyoy P."/>
            <person name="Varona S."/>
            <person name="Cuesta I."/>
            <person name="Sumanam S."/>
            <person name="Adisakwattana P."/>
            <person name="Gasser R.B."/>
            <person name="Hernandez-Gonzalez A."/>
            <person name="Young N.D."/>
            <person name="Perteguer M.J."/>
        </authorList>
    </citation>
    <scope>NUCLEOTIDE SEQUENCE [LARGE SCALE GENOMIC DNA]</scope>
    <source>
        <strain evidence="4">AL3</strain>
        <tissue evidence="4">Liver</tissue>
    </source>
</reference>
<dbReference type="InterPro" id="IPR036259">
    <property type="entry name" value="MFS_trans_sf"/>
</dbReference>
<keyword evidence="2" id="KW-0472">Membrane</keyword>
<comment type="caution">
    <text evidence="4">The sequence shown here is derived from an EMBL/GenBank/DDBJ whole genome shotgun (WGS) entry which is preliminary data.</text>
</comment>
<dbReference type="Proteomes" id="UP001608902">
    <property type="component" value="Unassembled WGS sequence"/>
</dbReference>
<keyword evidence="5" id="KW-1185">Reference proteome</keyword>
<organism evidence="4 5">
    <name type="scientific">Gnathostoma spinigerum</name>
    <dbReference type="NCBI Taxonomy" id="75299"/>
    <lineage>
        <taxon>Eukaryota</taxon>
        <taxon>Metazoa</taxon>
        <taxon>Ecdysozoa</taxon>
        <taxon>Nematoda</taxon>
        <taxon>Chromadorea</taxon>
        <taxon>Rhabditida</taxon>
        <taxon>Spirurina</taxon>
        <taxon>Gnathostomatomorpha</taxon>
        <taxon>Gnathostomatoidea</taxon>
        <taxon>Gnathostomatidae</taxon>
        <taxon>Gnathostoma</taxon>
    </lineage>
</organism>
<dbReference type="PANTHER" id="PTHR45757:SF11">
    <property type="entry name" value="MAJOR FACILITATOR SUPERFAMILY (MFS) PROFILE DOMAIN-CONTAINING PROTEIN"/>
    <property type="match status" value="1"/>
</dbReference>
<accession>A0ABD6EIJ4</accession>
<evidence type="ECO:0000313" key="4">
    <source>
        <dbReference type="EMBL" id="MFH4979793.1"/>
    </source>
</evidence>
<proteinExistence type="predicted"/>
<feature type="transmembrane region" description="Helical" evidence="2">
    <location>
        <begin position="34"/>
        <end position="52"/>
    </location>
</feature>
<feature type="transmembrane region" description="Helical" evidence="2">
    <location>
        <begin position="288"/>
        <end position="309"/>
    </location>
</feature>
<keyword evidence="2" id="KW-1133">Transmembrane helix</keyword>
<dbReference type="InterPro" id="IPR020846">
    <property type="entry name" value="MFS_dom"/>
</dbReference>
<evidence type="ECO:0000313" key="5">
    <source>
        <dbReference type="Proteomes" id="UP001608902"/>
    </source>
</evidence>
<dbReference type="PROSITE" id="PS50850">
    <property type="entry name" value="MFS"/>
    <property type="match status" value="1"/>
</dbReference>
<sequence length="454" mass="49960">MADDSEISPRNLTSGINFSGNAAPRYHYSSSEEGLLFSAVAVGILIGTYPVVKLSTVIGVRSVTLIYGAISVVSTVLLPFFASLGFWWLFLARVLEGLASAAVYPVLGSVTSQWSSLKHSGMYISVLSLNWQLGPMMTMPLSGASCVSSLGWPWAYYFHGIISFVLFAIFYLFYRDSPRMHKNVSAKELTKIEFGKPMICEKKMPPVPYFSILKSIPIWAVWIASIGGTFGFQVFFQYGPIYLNKVLHFEIQKTGFSTALPFVFSMIVKICSGPFSDWAACLSEKARVIMFTVISQGSMAVCFVILALIPESMPTAGQIAYTAAVAFCGMNCVGVVKSAQLVAQQHVHFVMAVMSILSCVTIFILPFVVSTLAPRNLHSEWALIFYIACGLIVVTNGLFIFIGDAKPAPWTKIKTEKNKKNVFSVVPDSISKDKKLEEQNTETTIEENEFVLKV</sequence>
<dbReference type="InterPro" id="IPR011701">
    <property type="entry name" value="MFS"/>
</dbReference>
<protein>
    <recommendedName>
        <fullName evidence="3">Major facilitator superfamily (MFS) profile domain-containing protein</fullName>
    </recommendedName>
</protein>
<feature type="transmembrane region" description="Helical" evidence="2">
    <location>
        <begin position="212"/>
        <end position="236"/>
    </location>
</feature>
<feature type="transmembrane region" description="Helical" evidence="2">
    <location>
        <begin position="154"/>
        <end position="174"/>
    </location>
</feature>
<dbReference type="GO" id="GO:0016020">
    <property type="term" value="C:membrane"/>
    <property type="evidence" value="ECO:0007669"/>
    <property type="project" value="UniProtKB-SubCell"/>
</dbReference>
<keyword evidence="2" id="KW-0812">Transmembrane</keyword>
<evidence type="ECO:0000256" key="1">
    <source>
        <dbReference type="ARBA" id="ARBA00004141"/>
    </source>
</evidence>
<comment type="subcellular location">
    <subcellularLocation>
        <location evidence="1">Membrane</location>
        <topology evidence="1">Multi-pass membrane protein</topology>
    </subcellularLocation>
</comment>
<evidence type="ECO:0000259" key="3">
    <source>
        <dbReference type="PROSITE" id="PS50850"/>
    </source>
</evidence>
<evidence type="ECO:0000256" key="2">
    <source>
        <dbReference type="SAM" id="Phobius"/>
    </source>
</evidence>
<dbReference type="EMBL" id="JBGFUD010004645">
    <property type="protein sequence ID" value="MFH4979793.1"/>
    <property type="molecule type" value="Genomic_DNA"/>
</dbReference>
<dbReference type="PANTHER" id="PTHR45757">
    <property type="entry name" value="PROTEIN CBG23364-RELATED"/>
    <property type="match status" value="1"/>
</dbReference>
<name>A0ABD6EIJ4_9BILA</name>
<feature type="domain" description="Major facilitator superfamily (MFS) profile" evidence="3">
    <location>
        <begin position="1"/>
        <end position="407"/>
    </location>
</feature>
<feature type="transmembrane region" description="Helical" evidence="2">
    <location>
        <begin position="256"/>
        <end position="276"/>
    </location>
</feature>
<dbReference type="Gene3D" id="1.20.1250.20">
    <property type="entry name" value="MFS general substrate transporter like domains"/>
    <property type="match status" value="2"/>
</dbReference>
<gene>
    <name evidence="4" type="ORF">AB6A40_006502</name>
</gene>
<dbReference type="SUPFAM" id="SSF103473">
    <property type="entry name" value="MFS general substrate transporter"/>
    <property type="match status" value="1"/>
</dbReference>
<feature type="transmembrane region" description="Helical" evidence="2">
    <location>
        <begin position="64"/>
        <end position="82"/>
    </location>
</feature>
<dbReference type="AlphaFoldDB" id="A0ABD6EIJ4"/>